<accession>A0A314XG61</accession>
<name>A0A314XG61_PRUYE</name>
<reference evidence="1 2" key="1">
    <citation type="submission" date="2018-02" db="EMBL/GenBank/DDBJ databases">
        <title>Draft genome of wild Prunus yedoensis var. nudiflora.</title>
        <authorList>
            <person name="Baek S."/>
            <person name="Kim J.-H."/>
            <person name="Choi K."/>
            <person name="Kim G.-B."/>
            <person name="Cho A."/>
            <person name="Jang H."/>
            <person name="Shin C.-H."/>
            <person name="Yu H.-J."/>
            <person name="Mun J.-H."/>
        </authorList>
    </citation>
    <scope>NUCLEOTIDE SEQUENCE [LARGE SCALE GENOMIC DNA]</scope>
    <source>
        <strain evidence="2">cv. Jeju island</strain>
        <tissue evidence="1">Leaf</tissue>
    </source>
</reference>
<proteinExistence type="predicted"/>
<gene>
    <name evidence="1" type="ORF">Pyn_08652</name>
</gene>
<evidence type="ECO:0000313" key="2">
    <source>
        <dbReference type="Proteomes" id="UP000250321"/>
    </source>
</evidence>
<organism evidence="1 2">
    <name type="scientific">Prunus yedoensis var. nudiflora</name>
    <dbReference type="NCBI Taxonomy" id="2094558"/>
    <lineage>
        <taxon>Eukaryota</taxon>
        <taxon>Viridiplantae</taxon>
        <taxon>Streptophyta</taxon>
        <taxon>Embryophyta</taxon>
        <taxon>Tracheophyta</taxon>
        <taxon>Spermatophyta</taxon>
        <taxon>Magnoliopsida</taxon>
        <taxon>eudicotyledons</taxon>
        <taxon>Gunneridae</taxon>
        <taxon>Pentapetalae</taxon>
        <taxon>rosids</taxon>
        <taxon>fabids</taxon>
        <taxon>Rosales</taxon>
        <taxon>Rosaceae</taxon>
        <taxon>Amygdaloideae</taxon>
        <taxon>Amygdaleae</taxon>
        <taxon>Prunus</taxon>
    </lineage>
</organism>
<comment type="caution">
    <text evidence="1">The sequence shown here is derived from an EMBL/GenBank/DDBJ whole genome shotgun (WGS) entry which is preliminary data.</text>
</comment>
<keyword evidence="2" id="KW-1185">Reference proteome</keyword>
<evidence type="ECO:0000313" key="1">
    <source>
        <dbReference type="EMBL" id="PQP92381.1"/>
    </source>
</evidence>
<sequence length="62" mass="6792">MVVDKPPTQRALPYILEASAKSTFEASSSMEPRSSGWWLRSRVGTQPEGICGGHRNEKGQGM</sequence>
<protein>
    <submittedName>
        <fullName evidence="1">Uncharacterized protein</fullName>
    </submittedName>
</protein>
<dbReference type="Proteomes" id="UP000250321">
    <property type="component" value="Unassembled WGS sequence"/>
</dbReference>
<dbReference type="AlphaFoldDB" id="A0A314XG61"/>
<dbReference type="EMBL" id="PJQY01002581">
    <property type="protein sequence ID" value="PQP92381.1"/>
    <property type="molecule type" value="Genomic_DNA"/>
</dbReference>